<accession>A0A0A9BW31</accession>
<name>A0A0A9BW31_ARUDO</name>
<sequence length="97" mass="10827">MQVRPHYILFAIQSMCNPKMPRSENLQRSTNANDTMDSNTIGHIPTPISNNSNYVPIYDQASVTDLVAFLKGKYGEQVSLAYFTTVPIQLICISLCS</sequence>
<organism evidence="1">
    <name type="scientific">Arundo donax</name>
    <name type="common">Giant reed</name>
    <name type="synonym">Donax arundinaceus</name>
    <dbReference type="NCBI Taxonomy" id="35708"/>
    <lineage>
        <taxon>Eukaryota</taxon>
        <taxon>Viridiplantae</taxon>
        <taxon>Streptophyta</taxon>
        <taxon>Embryophyta</taxon>
        <taxon>Tracheophyta</taxon>
        <taxon>Spermatophyta</taxon>
        <taxon>Magnoliopsida</taxon>
        <taxon>Liliopsida</taxon>
        <taxon>Poales</taxon>
        <taxon>Poaceae</taxon>
        <taxon>PACMAD clade</taxon>
        <taxon>Arundinoideae</taxon>
        <taxon>Arundineae</taxon>
        <taxon>Arundo</taxon>
    </lineage>
</organism>
<dbReference type="AlphaFoldDB" id="A0A0A9BW31"/>
<reference evidence="1" key="2">
    <citation type="journal article" date="2015" name="Data Brief">
        <title>Shoot transcriptome of the giant reed, Arundo donax.</title>
        <authorList>
            <person name="Barrero R.A."/>
            <person name="Guerrero F.D."/>
            <person name="Moolhuijzen P."/>
            <person name="Goolsby J.A."/>
            <person name="Tidwell J."/>
            <person name="Bellgard S.E."/>
            <person name="Bellgard M.I."/>
        </authorList>
    </citation>
    <scope>NUCLEOTIDE SEQUENCE</scope>
    <source>
        <tissue evidence="1">Shoot tissue taken approximately 20 cm above the soil surface</tissue>
    </source>
</reference>
<reference evidence="1" key="1">
    <citation type="submission" date="2014-09" db="EMBL/GenBank/DDBJ databases">
        <authorList>
            <person name="Magalhaes I.L.F."/>
            <person name="Oliveira U."/>
            <person name="Santos F.R."/>
            <person name="Vidigal T.H.D.A."/>
            <person name="Brescovit A.D."/>
            <person name="Santos A.J."/>
        </authorList>
    </citation>
    <scope>NUCLEOTIDE SEQUENCE</scope>
    <source>
        <tissue evidence="1">Shoot tissue taken approximately 20 cm above the soil surface</tissue>
    </source>
</reference>
<protein>
    <submittedName>
        <fullName evidence="1">Uncharacterized protein</fullName>
    </submittedName>
</protein>
<dbReference type="EMBL" id="GBRH01229651">
    <property type="protein sequence ID" value="JAD68244.1"/>
    <property type="molecule type" value="Transcribed_RNA"/>
</dbReference>
<evidence type="ECO:0000313" key="1">
    <source>
        <dbReference type="EMBL" id="JAD68244.1"/>
    </source>
</evidence>
<proteinExistence type="predicted"/>